<feature type="transmembrane region" description="Helical" evidence="2">
    <location>
        <begin position="298"/>
        <end position="317"/>
    </location>
</feature>
<dbReference type="PANTHER" id="PTHR11328:SF24">
    <property type="entry name" value="MAJOR FACILITATOR SUPERFAMILY (MFS) PROFILE DOMAIN-CONTAINING PROTEIN"/>
    <property type="match status" value="1"/>
</dbReference>
<dbReference type="RefSeq" id="WP_072857263.1">
    <property type="nucleotide sequence ID" value="NZ_FQUE01000004.1"/>
</dbReference>
<dbReference type="InterPro" id="IPR036259">
    <property type="entry name" value="MFS_trans_sf"/>
</dbReference>
<evidence type="ECO:0000313" key="3">
    <source>
        <dbReference type="EMBL" id="SHF24719.1"/>
    </source>
</evidence>
<reference evidence="4" key="1">
    <citation type="submission" date="2016-11" db="EMBL/GenBank/DDBJ databases">
        <authorList>
            <person name="Varghese N."/>
            <person name="Submissions S."/>
        </authorList>
    </citation>
    <scope>NUCLEOTIDE SEQUENCE [LARGE SCALE GENOMIC DNA]</scope>
    <source>
        <strain evidence="4">DSM 29326</strain>
    </source>
</reference>
<accession>A0A1M5A326</accession>
<dbReference type="Proteomes" id="UP000183987">
    <property type="component" value="Unassembled WGS sequence"/>
</dbReference>
<dbReference type="GO" id="GO:0008643">
    <property type="term" value="P:carbohydrate transport"/>
    <property type="evidence" value="ECO:0007669"/>
    <property type="project" value="InterPro"/>
</dbReference>
<feature type="transmembrane region" description="Helical" evidence="2">
    <location>
        <begin position="12"/>
        <end position="37"/>
    </location>
</feature>
<sequence length="448" mass="46399">MALTRGQMAGWGLADMGVNVFVVVKQLLVFTYLATYLGVPPGVAGLVTFAVLAFDVVTNPIVGYLSDRSQSRWGRRAPWIAVGAPLLALSIVVMFAVPEGLAWQANALWVLVFFAAASVGFTFVAIPYGAMAGEMTQDPRERSVMMAFRMTFASLGLLTAGALVPALAGDSRAGYARAVLVVAPVVVVTIWGMLWAVRRAPRIATPATDGFGAVLRLVLGNRAFAVLVLLYGVLTLGVALIGAGLQLAALYLIGDDGGPLSGVAGALGVFPTLFAAFILGSVASQFPWVRACGRWGKVTALMGGLGLYVVVLAGVWASLPATGVTAMAGLFVLAGVANGAYQQIPWAMYPDLMDVTRARQGTAVEGAFSAVWLFGQKVANALAPLLLGVILQAAGWRASASGVVAQDGPALAALRAALTLAPAGIFLAGMAGIWLVYRPLARGVATHR</sequence>
<feature type="transmembrane region" description="Helical" evidence="2">
    <location>
        <begin position="77"/>
        <end position="97"/>
    </location>
</feature>
<dbReference type="OrthoDB" id="7584869at2"/>
<feature type="transmembrane region" description="Helical" evidence="2">
    <location>
        <begin position="174"/>
        <end position="197"/>
    </location>
</feature>
<feature type="transmembrane region" description="Helical" evidence="2">
    <location>
        <begin position="378"/>
        <end position="396"/>
    </location>
</feature>
<evidence type="ECO:0000256" key="2">
    <source>
        <dbReference type="SAM" id="Phobius"/>
    </source>
</evidence>
<feature type="transmembrane region" description="Helical" evidence="2">
    <location>
        <begin position="323"/>
        <end position="341"/>
    </location>
</feature>
<feature type="transmembrane region" description="Helical" evidence="2">
    <location>
        <begin position="103"/>
        <end position="126"/>
    </location>
</feature>
<dbReference type="STRING" id="366533.SAMN05444339_104232"/>
<feature type="transmembrane region" description="Helical" evidence="2">
    <location>
        <begin position="224"/>
        <end position="253"/>
    </location>
</feature>
<dbReference type="Pfam" id="PF13347">
    <property type="entry name" value="MFS_2"/>
    <property type="match status" value="1"/>
</dbReference>
<dbReference type="EMBL" id="FQUE01000004">
    <property type="protein sequence ID" value="SHF24719.1"/>
    <property type="molecule type" value="Genomic_DNA"/>
</dbReference>
<dbReference type="AlphaFoldDB" id="A0A1M5A326"/>
<name>A0A1M5A326_LOKAT</name>
<dbReference type="Gene3D" id="1.20.1250.20">
    <property type="entry name" value="MFS general substrate transporter like domains"/>
    <property type="match status" value="2"/>
</dbReference>
<feature type="transmembrane region" description="Helical" evidence="2">
    <location>
        <begin position="265"/>
        <end position="286"/>
    </location>
</feature>
<evidence type="ECO:0000313" key="4">
    <source>
        <dbReference type="Proteomes" id="UP000183987"/>
    </source>
</evidence>
<dbReference type="GO" id="GO:0015293">
    <property type="term" value="F:symporter activity"/>
    <property type="evidence" value="ECO:0007669"/>
    <property type="project" value="InterPro"/>
</dbReference>
<dbReference type="GO" id="GO:0005886">
    <property type="term" value="C:plasma membrane"/>
    <property type="evidence" value="ECO:0007669"/>
    <property type="project" value="TreeGrafter"/>
</dbReference>
<gene>
    <name evidence="3" type="ORF">SAMN05444339_104232</name>
</gene>
<feature type="transmembrane region" description="Helical" evidence="2">
    <location>
        <begin position="43"/>
        <end position="65"/>
    </location>
</feature>
<dbReference type="SUPFAM" id="SSF103473">
    <property type="entry name" value="MFS general substrate transporter"/>
    <property type="match status" value="1"/>
</dbReference>
<feature type="transmembrane region" description="Helical" evidence="2">
    <location>
        <begin position="147"/>
        <end position="168"/>
    </location>
</feature>
<dbReference type="InterPro" id="IPR039672">
    <property type="entry name" value="MFS_2"/>
</dbReference>
<organism evidence="3 4">
    <name type="scientific">Loktanella atrilutea</name>
    <dbReference type="NCBI Taxonomy" id="366533"/>
    <lineage>
        <taxon>Bacteria</taxon>
        <taxon>Pseudomonadati</taxon>
        <taxon>Pseudomonadota</taxon>
        <taxon>Alphaproteobacteria</taxon>
        <taxon>Rhodobacterales</taxon>
        <taxon>Roseobacteraceae</taxon>
        <taxon>Loktanella</taxon>
    </lineage>
</organism>
<keyword evidence="2" id="KW-0812">Transmembrane</keyword>
<keyword evidence="2" id="KW-1133">Transmembrane helix</keyword>
<proteinExistence type="inferred from homology"/>
<keyword evidence="4" id="KW-1185">Reference proteome</keyword>
<evidence type="ECO:0000256" key="1">
    <source>
        <dbReference type="ARBA" id="ARBA00009617"/>
    </source>
</evidence>
<protein>
    <submittedName>
        <fullName evidence="3">Glycoside/pentoside/hexuronide:cation symporter, GPH family</fullName>
    </submittedName>
</protein>
<comment type="similarity">
    <text evidence="1">Belongs to the sodium:galactoside symporter (TC 2.A.2) family.</text>
</comment>
<keyword evidence="2" id="KW-0472">Membrane</keyword>
<dbReference type="PANTHER" id="PTHR11328">
    <property type="entry name" value="MAJOR FACILITATOR SUPERFAMILY DOMAIN-CONTAINING PROTEIN"/>
    <property type="match status" value="1"/>
</dbReference>
<feature type="transmembrane region" description="Helical" evidence="2">
    <location>
        <begin position="416"/>
        <end position="437"/>
    </location>
</feature>